<protein>
    <submittedName>
        <fullName evidence="2">Uncharacterized protein</fullName>
    </submittedName>
</protein>
<dbReference type="OrthoDB" id="4139598at2759"/>
<dbReference type="EMBL" id="LVYI01000002">
    <property type="protein sequence ID" value="OAP63721.1"/>
    <property type="molecule type" value="Genomic_DNA"/>
</dbReference>
<feature type="region of interest" description="Disordered" evidence="1">
    <location>
        <begin position="1"/>
        <end position="22"/>
    </location>
</feature>
<dbReference type="InterPro" id="IPR036629">
    <property type="entry name" value="YjbJ_sf"/>
</dbReference>
<dbReference type="GeneID" id="30007118"/>
<sequence>MVTQPSSSLLQAPPSSPSPPLQLSIFQSFSQIPLQISQTTFNMADEATKAHLRTKFDKLTADDFKEVAGNKDALAAKVAEKYGISKEEATKQVEDGFAGK</sequence>
<evidence type="ECO:0000313" key="3">
    <source>
        <dbReference type="Proteomes" id="UP000078343"/>
    </source>
</evidence>
<dbReference type="Proteomes" id="UP000078343">
    <property type="component" value="Unassembled WGS sequence"/>
</dbReference>
<dbReference type="RefSeq" id="XP_018697088.1">
    <property type="nucleotide sequence ID" value="XM_018834464.1"/>
</dbReference>
<name>A0A178ZW81_9EURO</name>
<feature type="compositionally biased region" description="Low complexity" evidence="1">
    <location>
        <begin position="1"/>
        <end position="13"/>
    </location>
</feature>
<organism evidence="2 3">
    <name type="scientific">Fonsecaea erecta</name>
    <dbReference type="NCBI Taxonomy" id="1367422"/>
    <lineage>
        <taxon>Eukaryota</taxon>
        <taxon>Fungi</taxon>
        <taxon>Dikarya</taxon>
        <taxon>Ascomycota</taxon>
        <taxon>Pezizomycotina</taxon>
        <taxon>Eurotiomycetes</taxon>
        <taxon>Chaetothyriomycetidae</taxon>
        <taxon>Chaetothyriales</taxon>
        <taxon>Herpotrichiellaceae</taxon>
        <taxon>Fonsecaea</taxon>
    </lineage>
</organism>
<dbReference type="Gene3D" id="1.10.1470.10">
    <property type="entry name" value="YjbJ"/>
    <property type="match status" value="1"/>
</dbReference>
<accession>A0A178ZW81</accession>
<evidence type="ECO:0000256" key="1">
    <source>
        <dbReference type="SAM" id="MobiDB-lite"/>
    </source>
</evidence>
<proteinExistence type="predicted"/>
<dbReference type="AlphaFoldDB" id="A0A178ZW81"/>
<reference evidence="2 3" key="1">
    <citation type="submission" date="2016-04" db="EMBL/GenBank/DDBJ databases">
        <title>Draft genome of Fonsecaea erecta CBS 125763.</title>
        <authorList>
            <person name="Weiss V.A."/>
            <person name="Vicente V.A."/>
            <person name="Raittz R.T."/>
            <person name="Moreno L.F."/>
            <person name="De Souza E.M."/>
            <person name="Pedrosa F.O."/>
            <person name="Steffens M.B."/>
            <person name="Faoro H."/>
            <person name="Tadra-Sfeir M.Z."/>
            <person name="Najafzadeh M.J."/>
            <person name="Felipe M.S."/>
            <person name="Teixeira M."/>
            <person name="Sun J."/>
            <person name="Xi L."/>
            <person name="Gomes R."/>
            <person name="De Azevedo C.M."/>
            <person name="Salgado C.G."/>
            <person name="Da Silva M.B."/>
            <person name="Nascimento M.F."/>
            <person name="Queiroz-Telles F."/>
            <person name="Attili D.S."/>
            <person name="Gorbushina A."/>
        </authorList>
    </citation>
    <scope>NUCLEOTIDE SEQUENCE [LARGE SCALE GENOMIC DNA]</scope>
    <source>
        <strain evidence="2 3">CBS 125763</strain>
    </source>
</reference>
<evidence type="ECO:0000313" key="2">
    <source>
        <dbReference type="EMBL" id="OAP63721.1"/>
    </source>
</evidence>
<dbReference type="SUPFAM" id="SSF69047">
    <property type="entry name" value="Hypothetical protein YjbJ"/>
    <property type="match status" value="1"/>
</dbReference>
<gene>
    <name evidence="2" type="ORF">AYL99_02948</name>
</gene>
<keyword evidence="3" id="KW-1185">Reference proteome</keyword>
<comment type="caution">
    <text evidence="2">The sequence shown here is derived from an EMBL/GenBank/DDBJ whole genome shotgun (WGS) entry which is preliminary data.</text>
</comment>